<evidence type="ECO:0000313" key="1">
    <source>
        <dbReference type="EMBL" id="CAG6536343.1"/>
    </source>
</evidence>
<protein>
    <submittedName>
        <fullName evidence="1">(northern house mosquito) hypothetical protein</fullName>
    </submittedName>
</protein>
<accession>A0A8D8HKR8</accession>
<reference evidence="1" key="1">
    <citation type="submission" date="2021-05" db="EMBL/GenBank/DDBJ databases">
        <authorList>
            <person name="Alioto T."/>
            <person name="Alioto T."/>
            <person name="Gomez Garrido J."/>
        </authorList>
    </citation>
    <scope>NUCLEOTIDE SEQUENCE</scope>
</reference>
<sequence length="209" mass="24542">MNIVHIYIRIYSAYVLVKETHTHKHTISLHPGNLQTYTQKKTQFITSPRRSLVDKVITFWNDFCLSYFEKLQLLLMLDSLLPTAPNCLHEKKMHTVSTSLKTFAIRCIHLFINQKEEEKKKSSPHPHRTAIPICSSVPLVRMPSKGTSTGRCKTCFYFKFCDLLFFGIIVVRNLQSSMKFEIARYFFFRICQTEITFQLINKKTNINRL</sequence>
<dbReference type="AlphaFoldDB" id="A0A8D8HKR8"/>
<organism evidence="1">
    <name type="scientific">Culex pipiens</name>
    <name type="common">House mosquito</name>
    <dbReference type="NCBI Taxonomy" id="7175"/>
    <lineage>
        <taxon>Eukaryota</taxon>
        <taxon>Metazoa</taxon>
        <taxon>Ecdysozoa</taxon>
        <taxon>Arthropoda</taxon>
        <taxon>Hexapoda</taxon>
        <taxon>Insecta</taxon>
        <taxon>Pterygota</taxon>
        <taxon>Neoptera</taxon>
        <taxon>Endopterygota</taxon>
        <taxon>Diptera</taxon>
        <taxon>Nematocera</taxon>
        <taxon>Culicoidea</taxon>
        <taxon>Culicidae</taxon>
        <taxon>Culicinae</taxon>
        <taxon>Culicini</taxon>
        <taxon>Culex</taxon>
        <taxon>Culex</taxon>
    </lineage>
</organism>
<dbReference type="EMBL" id="HBUE01321381">
    <property type="protein sequence ID" value="CAG6588336.1"/>
    <property type="molecule type" value="Transcribed_RNA"/>
</dbReference>
<dbReference type="EMBL" id="HBUE01214855">
    <property type="protein sequence ID" value="CAG6536343.1"/>
    <property type="molecule type" value="Transcribed_RNA"/>
</dbReference>
<dbReference type="EMBL" id="HBUE01214857">
    <property type="protein sequence ID" value="CAG6536344.1"/>
    <property type="molecule type" value="Transcribed_RNA"/>
</dbReference>
<proteinExistence type="predicted"/>
<dbReference type="EMBL" id="HBUE01321379">
    <property type="protein sequence ID" value="CAG6588335.1"/>
    <property type="molecule type" value="Transcribed_RNA"/>
</dbReference>
<name>A0A8D8HKR8_CULPI</name>